<name>A0A226C1I9_9FIRM</name>
<dbReference type="RefSeq" id="WP_089022468.1">
    <property type="nucleotide sequence ID" value="NZ_NIQC01000001.1"/>
</dbReference>
<proteinExistence type="predicted"/>
<evidence type="ECO:0000313" key="1">
    <source>
        <dbReference type="EMBL" id="OWZ85045.1"/>
    </source>
</evidence>
<evidence type="ECO:0008006" key="3">
    <source>
        <dbReference type="Google" id="ProtNLM"/>
    </source>
</evidence>
<comment type="caution">
    <text evidence="1">The sequence shown here is derived from an EMBL/GenBank/DDBJ whole genome shotgun (WGS) entry which is preliminary data.</text>
</comment>
<dbReference type="Gene3D" id="1.25.40.10">
    <property type="entry name" value="Tetratricopeptide repeat domain"/>
    <property type="match status" value="1"/>
</dbReference>
<accession>A0A226C1I9</accession>
<dbReference type="SUPFAM" id="SSF47413">
    <property type="entry name" value="lambda repressor-like DNA-binding domains"/>
    <property type="match status" value="1"/>
</dbReference>
<dbReference type="OrthoDB" id="1706248at2"/>
<sequence>MYKEKTPGELLKIIRKTSGLHQEDITGNKITRNLISLIENNKTPLNEDVASLIANNMNELLNYSLIRWVDTYDFYTGERFETKQELNAVYRKLEKDYQDGSLSISEDQINQVEKNLRKFNLQDKKILFYELFANYYRSIHQLNLEYFYLIRAHENCTYFSTYHKDKLYDLTERLITNLLERDYIEKSLKLIDITIQASEDLDENQKTSLYFYKAWAHAKVEDYSMCISILDWVLKDESYYKSEGLEFTNDCTYLLSYCYEQTGAVKKSKTILYTLLQRIDPNSSMALDIYKHLLKLERKSQNIENLAKLASEVRDQYVDKKLAHELFLSYQLLKESDKGEYYLNKALERAYQENDNEMFYKVIKDCIKIYLESDQKDKLVFLASKIQEFIKNNPNYKLFYELILLYIKKNDLYSLSELFEFSENQL</sequence>
<evidence type="ECO:0000313" key="2">
    <source>
        <dbReference type="Proteomes" id="UP000214588"/>
    </source>
</evidence>
<dbReference type="GO" id="GO:0003677">
    <property type="term" value="F:DNA binding"/>
    <property type="evidence" value="ECO:0007669"/>
    <property type="project" value="InterPro"/>
</dbReference>
<keyword evidence="2" id="KW-1185">Reference proteome</keyword>
<reference evidence="1 2" key="1">
    <citation type="submission" date="2017-06" db="EMBL/GenBank/DDBJ databases">
        <title>Draft Genome Sequence of Natranaerobius trueperi halophilic, alkalithermophilic bacteria from soda lakes.</title>
        <authorList>
            <person name="Zhao B."/>
        </authorList>
    </citation>
    <scope>NUCLEOTIDE SEQUENCE [LARGE SCALE GENOMIC DNA]</scope>
    <source>
        <strain evidence="1 2">DSM 18760</strain>
    </source>
</reference>
<dbReference type="CDD" id="cd00093">
    <property type="entry name" value="HTH_XRE"/>
    <property type="match status" value="1"/>
</dbReference>
<dbReference type="InterPro" id="IPR010982">
    <property type="entry name" value="Lambda_DNA-bd_dom_sf"/>
</dbReference>
<protein>
    <recommendedName>
        <fullName evidence="3">HTH cro/C1-type domain-containing protein</fullName>
    </recommendedName>
</protein>
<dbReference type="EMBL" id="NIQC01000001">
    <property type="protein sequence ID" value="OWZ85045.1"/>
    <property type="molecule type" value="Genomic_DNA"/>
</dbReference>
<gene>
    <name evidence="1" type="ORF">CDO51_01220</name>
</gene>
<dbReference type="Proteomes" id="UP000214588">
    <property type="component" value="Unassembled WGS sequence"/>
</dbReference>
<dbReference type="AlphaFoldDB" id="A0A226C1I9"/>
<dbReference type="InterPro" id="IPR011990">
    <property type="entry name" value="TPR-like_helical_dom_sf"/>
</dbReference>
<dbReference type="InterPro" id="IPR001387">
    <property type="entry name" value="Cro/C1-type_HTH"/>
</dbReference>
<organism evidence="1 2">
    <name type="scientific">Natranaerobius trueperi</name>
    <dbReference type="NCBI Taxonomy" id="759412"/>
    <lineage>
        <taxon>Bacteria</taxon>
        <taxon>Bacillati</taxon>
        <taxon>Bacillota</taxon>
        <taxon>Clostridia</taxon>
        <taxon>Natranaerobiales</taxon>
        <taxon>Natranaerobiaceae</taxon>
        <taxon>Natranaerobius</taxon>
    </lineage>
</organism>